<dbReference type="EMBL" id="JAIVGD010000013">
    <property type="protein sequence ID" value="KAH0761307.1"/>
    <property type="molecule type" value="Genomic_DNA"/>
</dbReference>
<name>A0ABQ7VB76_SOLTU</name>
<dbReference type="SUPFAM" id="SSF50630">
    <property type="entry name" value="Acid proteases"/>
    <property type="match status" value="1"/>
</dbReference>
<protein>
    <recommendedName>
        <fullName evidence="3">Peptidase A1 domain-containing protein</fullName>
    </recommendedName>
</protein>
<gene>
    <name evidence="4" type="ORF">KY290_017380</name>
</gene>
<dbReference type="PANTHER" id="PTHR47967">
    <property type="entry name" value="OS07G0603500 PROTEIN-RELATED"/>
    <property type="match status" value="1"/>
</dbReference>
<evidence type="ECO:0000313" key="5">
    <source>
        <dbReference type="Proteomes" id="UP000826656"/>
    </source>
</evidence>
<comment type="caution">
    <text evidence="4">The sequence shown here is derived from an EMBL/GenBank/DDBJ whole genome shotgun (WGS) entry which is preliminary data.</text>
</comment>
<dbReference type="Gene3D" id="2.40.70.10">
    <property type="entry name" value="Acid Proteases"/>
    <property type="match status" value="2"/>
</dbReference>
<dbReference type="InterPro" id="IPR033121">
    <property type="entry name" value="PEPTIDASE_A1"/>
</dbReference>
<dbReference type="InterPro" id="IPR001969">
    <property type="entry name" value="Aspartic_peptidase_AS"/>
</dbReference>
<evidence type="ECO:0000259" key="3">
    <source>
        <dbReference type="PROSITE" id="PS51767"/>
    </source>
</evidence>
<evidence type="ECO:0000256" key="2">
    <source>
        <dbReference type="ARBA" id="ARBA00022801"/>
    </source>
</evidence>
<reference evidence="4 5" key="1">
    <citation type="journal article" date="2021" name="bioRxiv">
        <title>Chromosome-scale and haplotype-resolved genome assembly of a tetraploid potato cultivar.</title>
        <authorList>
            <person name="Sun H."/>
            <person name="Jiao W.-B."/>
            <person name="Krause K."/>
            <person name="Campoy J.A."/>
            <person name="Goel M."/>
            <person name="Folz-Donahue K."/>
            <person name="Kukat C."/>
            <person name="Huettel B."/>
            <person name="Schneeberger K."/>
        </authorList>
    </citation>
    <scope>NUCLEOTIDE SEQUENCE [LARGE SCALE GENOMIC DNA]</scope>
    <source>
        <strain evidence="4">SolTubOtavaFocal</strain>
        <tissue evidence="4">Leaves</tissue>
    </source>
</reference>
<dbReference type="PROSITE" id="PS00141">
    <property type="entry name" value="ASP_PROTEASE"/>
    <property type="match status" value="1"/>
</dbReference>
<dbReference type="PROSITE" id="PS51767">
    <property type="entry name" value="PEPTIDASE_A1"/>
    <property type="match status" value="1"/>
</dbReference>
<feature type="domain" description="Peptidase A1" evidence="3">
    <location>
        <begin position="1"/>
        <end position="241"/>
    </location>
</feature>
<dbReference type="InterPro" id="IPR051708">
    <property type="entry name" value="Plant_Aspart_Prot_A1"/>
</dbReference>
<dbReference type="CDD" id="cd05476">
    <property type="entry name" value="pepsin_A_like_plant"/>
    <property type="match status" value="1"/>
</dbReference>
<sequence length="248" mass="26679">MSYGDRSHTIDDLGFDKFTFPSTSGKSVVIPNVAFGCGHDNGGAFNNYTSDSSIISNVTSHINFGGSAIVSGPNVISTSLIKKEPSTFYYLNLEGVTVGNKTLEFKSSKTSPSDDASGDHGQAGNIIIDSGTTLTLLPNDFYSNLESTLVDSIHATRKDDPSRTFHLCYESENGTINAPTIVTHFTNADLELSPMSTFAEIEKGLVCLTIVPTDEIAIFGNLAQENFLIGYDLVANKISFQPTDCTKY</sequence>
<dbReference type="Pfam" id="PF14541">
    <property type="entry name" value="TAXi_C"/>
    <property type="match status" value="1"/>
</dbReference>
<dbReference type="InterPro" id="IPR032799">
    <property type="entry name" value="TAXi_C"/>
</dbReference>
<evidence type="ECO:0000256" key="1">
    <source>
        <dbReference type="ARBA" id="ARBA00022670"/>
    </source>
</evidence>
<organism evidence="4 5">
    <name type="scientific">Solanum tuberosum</name>
    <name type="common">Potato</name>
    <dbReference type="NCBI Taxonomy" id="4113"/>
    <lineage>
        <taxon>Eukaryota</taxon>
        <taxon>Viridiplantae</taxon>
        <taxon>Streptophyta</taxon>
        <taxon>Embryophyta</taxon>
        <taxon>Tracheophyta</taxon>
        <taxon>Spermatophyta</taxon>
        <taxon>Magnoliopsida</taxon>
        <taxon>eudicotyledons</taxon>
        <taxon>Gunneridae</taxon>
        <taxon>Pentapetalae</taxon>
        <taxon>asterids</taxon>
        <taxon>lamiids</taxon>
        <taxon>Solanales</taxon>
        <taxon>Solanaceae</taxon>
        <taxon>Solanoideae</taxon>
        <taxon>Solaneae</taxon>
        <taxon>Solanum</taxon>
    </lineage>
</organism>
<keyword evidence="2" id="KW-0378">Hydrolase</keyword>
<dbReference type="InterPro" id="IPR021109">
    <property type="entry name" value="Peptidase_aspartic_dom_sf"/>
</dbReference>
<proteinExistence type="predicted"/>
<evidence type="ECO:0000313" key="4">
    <source>
        <dbReference type="EMBL" id="KAH0761307.1"/>
    </source>
</evidence>
<dbReference type="InterPro" id="IPR034161">
    <property type="entry name" value="Pepsin-like_plant"/>
</dbReference>
<dbReference type="Proteomes" id="UP000826656">
    <property type="component" value="Unassembled WGS sequence"/>
</dbReference>
<accession>A0ABQ7VB76</accession>
<keyword evidence="1" id="KW-0645">Protease</keyword>
<keyword evidence="5" id="KW-1185">Reference proteome</keyword>
<dbReference type="PANTHER" id="PTHR47967:SF128">
    <property type="entry name" value="ASPARTIC PROTEINASE CDR1-LIKE"/>
    <property type="match status" value="1"/>
</dbReference>